<dbReference type="AlphaFoldDB" id="A0AAV3YUR1"/>
<proteinExistence type="predicted"/>
<comment type="caution">
    <text evidence="2">The sequence shown here is derived from an EMBL/GenBank/DDBJ whole genome shotgun (WGS) entry which is preliminary data.</text>
</comment>
<sequence length="100" mass="11141">MTPDDVKISGEGAGGGIESALEGENSSGYQVLQHLPQVLLFESNFSSRAHWMEKRQTEEKRIDNTQKQAETFGRTQALAHDLDKWSRLENSSSTLCPADF</sequence>
<protein>
    <submittedName>
        <fullName evidence="2">Uncharacterized protein</fullName>
    </submittedName>
</protein>
<evidence type="ECO:0000313" key="2">
    <source>
        <dbReference type="EMBL" id="GFN86095.1"/>
    </source>
</evidence>
<keyword evidence="3" id="KW-1185">Reference proteome</keyword>
<name>A0AAV3YUR1_9GAST</name>
<gene>
    <name evidence="2" type="ORF">PoB_001260100</name>
</gene>
<dbReference type="Proteomes" id="UP000735302">
    <property type="component" value="Unassembled WGS sequence"/>
</dbReference>
<evidence type="ECO:0000256" key="1">
    <source>
        <dbReference type="SAM" id="MobiDB-lite"/>
    </source>
</evidence>
<organism evidence="2 3">
    <name type="scientific">Plakobranchus ocellatus</name>
    <dbReference type="NCBI Taxonomy" id="259542"/>
    <lineage>
        <taxon>Eukaryota</taxon>
        <taxon>Metazoa</taxon>
        <taxon>Spiralia</taxon>
        <taxon>Lophotrochozoa</taxon>
        <taxon>Mollusca</taxon>
        <taxon>Gastropoda</taxon>
        <taxon>Heterobranchia</taxon>
        <taxon>Euthyneura</taxon>
        <taxon>Panpulmonata</taxon>
        <taxon>Sacoglossa</taxon>
        <taxon>Placobranchoidea</taxon>
        <taxon>Plakobranchidae</taxon>
        <taxon>Plakobranchus</taxon>
    </lineage>
</organism>
<reference evidence="2 3" key="1">
    <citation type="journal article" date="2021" name="Elife">
        <title>Chloroplast acquisition without the gene transfer in kleptoplastic sea slugs, Plakobranchus ocellatus.</title>
        <authorList>
            <person name="Maeda T."/>
            <person name="Takahashi S."/>
            <person name="Yoshida T."/>
            <person name="Shimamura S."/>
            <person name="Takaki Y."/>
            <person name="Nagai Y."/>
            <person name="Toyoda A."/>
            <person name="Suzuki Y."/>
            <person name="Arimoto A."/>
            <person name="Ishii H."/>
            <person name="Satoh N."/>
            <person name="Nishiyama T."/>
            <person name="Hasebe M."/>
            <person name="Maruyama T."/>
            <person name="Minagawa J."/>
            <person name="Obokata J."/>
            <person name="Shigenobu S."/>
        </authorList>
    </citation>
    <scope>NUCLEOTIDE SEQUENCE [LARGE SCALE GENOMIC DNA]</scope>
</reference>
<accession>A0AAV3YUR1</accession>
<evidence type="ECO:0000313" key="3">
    <source>
        <dbReference type="Proteomes" id="UP000735302"/>
    </source>
</evidence>
<feature type="region of interest" description="Disordered" evidence="1">
    <location>
        <begin position="1"/>
        <end position="25"/>
    </location>
</feature>
<dbReference type="EMBL" id="BLXT01001485">
    <property type="protein sequence ID" value="GFN86095.1"/>
    <property type="molecule type" value="Genomic_DNA"/>
</dbReference>